<organism evidence="1 2">
    <name type="scientific">Desmophyllum pertusum</name>
    <dbReference type="NCBI Taxonomy" id="174260"/>
    <lineage>
        <taxon>Eukaryota</taxon>
        <taxon>Metazoa</taxon>
        <taxon>Cnidaria</taxon>
        <taxon>Anthozoa</taxon>
        <taxon>Hexacorallia</taxon>
        <taxon>Scleractinia</taxon>
        <taxon>Caryophylliina</taxon>
        <taxon>Caryophylliidae</taxon>
        <taxon>Desmophyllum</taxon>
    </lineage>
</organism>
<dbReference type="PANTHER" id="PTHR10170:SF10">
    <property type="entry name" value="HUNTINGTIN"/>
    <property type="match status" value="1"/>
</dbReference>
<dbReference type="PANTHER" id="PTHR10170">
    <property type="entry name" value="HUNTINGTON DISEASE PROTEIN"/>
    <property type="match status" value="1"/>
</dbReference>
<protein>
    <recommendedName>
        <fullName evidence="3">Huntingtin</fullName>
    </recommendedName>
</protein>
<gene>
    <name evidence="1" type="ORF">OS493_011841</name>
</gene>
<dbReference type="AlphaFoldDB" id="A0A9X0CH52"/>
<dbReference type="InterPro" id="IPR028426">
    <property type="entry name" value="Huntingtin_fam"/>
</dbReference>
<dbReference type="InterPro" id="IPR048413">
    <property type="entry name" value="Htt_C-HEAT_rpt"/>
</dbReference>
<name>A0A9X0CH52_9CNID</name>
<evidence type="ECO:0000313" key="1">
    <source>
        <dbReference type="EMBL" id="KAJ7336622.1"/>
    </source>
</evidence>
<dbReference type="GO" id="GO:0005737">
    <property type="term" value="C:cytoplasm"/>
    <property type="evidence" value="ECO:0007669"/>
    <property type="project" value="TreeGrafter"/>
</dbReference>
<sequence>MLMKSVDQELKANLLKSAVRIASSNEDSTPTCVYHAIMRGLERLVVSFALSSAGSDSLVKLSVDRLSMQNPQRAISALGLLITCMYTGKIGDRPSGIYPQPDTVEFPTEDILLIAMERLRKGVPSEARVVARVLPPLLLDFFPAQEIMNKVIGEFLSSQQPHPELMAQVLFKVFEGLHSQGQQTEVRDWVLLSLGSFIQRTPLAMAMWSLTCLLCQCFQ</sequence>
<dbReference type="Pfam" id="PF20927">
    <property type="entry name" value="Htt_C-HEAT"/>
    <property type="match status" value="1"/>
</dbReference>
<evidence type="ECO:0000313" key="2">
    <source>
        <dbReference type="Proteomes" id="UP001163046"/>
    </source>
</evidence>
<dbReference type="Proteomes" id="UP001163046">
    <property type="component" value="Unassembled WGS sequence"/>
</dbReference>
<evidence type="ECO:0008006" key="3">
    <source>
        <dbReference type="Google" id="ProtNLM"/>
    </source>
</evidence>
<proteinExistence type="predicted"/>
<accession>A0A9X0CH52</accession>
<reference evidence="1" key="1">
    <citation type="submission" date="2023-01" db="EMBL/GenBank/DDBJ databases">
        <title>Genome assembly of the deep-sea coral Lophelia pertusa.</title>
        <authorList>
            <person name="Herrera S."/>
            <person name="Cordes E."/>
        </authorList>
    </citation>
    <scope>NUCLEOTIDE SEQUENCE</scope>
    <source>
        <strain evidence="1">USNM1676648</strain>
        <tissue evidence="1">Polyp</tissue>
    </source>
</reference>
<keyword evidence="2" id="KW-1185">Reference proteome</keyword>
<dbReference type="EMBL" id="MU827782">
    <property type="protein sequence ID" value="KAJ7336622.1"/>
    <property type="molecule type" value="Genomic_DNA"/>
</dbReference>
<comment type="caution">
    <text evidence="1">The sequence shown here is derived from an EMBL/GenBank/DDBJ whole genome shotgun (WGS) entry which is preliminary data.</text>
</comment>
<dbReference type="OrthoDB" id="10065698at2759"/>